<evidence type="ECO:0000313" key="2">
    <source>
        <dbReference type="Proteomes" id="UP000828390"/>
    </source>
</evidence>
<dbReference type="Proteomes" id="UP000828390">
    <property type="component" value="Unassembled WGS sequence"/>
</dbReference>
<dbReference type="AlphaFoldDB" id="A0A9D4KS15"/>
<protein>
    <submittedName>
        <fullName evidence="1">Uncharacterized protein</fullName>
    </submittedName>
</protein>
<reference evidence="1" key="2">
    <citation type="submission" date="2020-11" db="EMBL/GenBank/DDBJ databases">
        <authorList>
            <person name="McCartney M.A."/>
            <person name="Auch B."/>
            <person name="Kono T."/>
            <person name="Mallez S."/>
            <person name="Becker A."/>
            <person name="Gohl D.M."/>
            <person name="Silverstein K.A.T."/>
            <person name="Koren S."/>
            <person name="Bechman K.B."/>
            <person name="Herman A."/>
            <person name="Abrahante J.E."/>
            <person name="Garbe J."/>
        </authorList>
    </citation>
    <scope>NUCLEOTIDE SEQUENCE</scope>
    <source>
        <strain evidence="1">Duluth1</strain>
        <tissue evidence="1">Whole animal</tissue>
    </source>
</reference>
<sequence length="107" mass="12125">MGNKVSSKKTSRHVELERNTVAAESSTAVKTIFNDDIWDLKDEGVNNTTFRGSLKIPVSSNNKVINLMETVISGRTEQKEVVLNNDTYEQICDENLLPMEELVEFYI</sequence>
<evidence type="ECO:0000313" key="1">
    <source>
        <dbReference type="EMBL" id="KAH3844659.1"/>
    </source>
</evidence>
<gene>
    <name evidence="1" type="ORF">DPMN_086918</name>
</gene>
<proteinExistence type="predicted"/>
<comment type="caution">
    <text evidence="1">The sequence shown here is derived from an EMBL/GenBank/DDBJ whole genome shotgun (WGS) entry which is preliminary data.</text>
</comment>
<reference evidence="1" key="1">
    <citation type="journal article" date="2019" name="bioRxiv">
        <title>The Genome of the Zebra Mussel, Dreissena polymorpha: A Resource for Invasive Species Research.</title>
        <authorList>
            <person name="McCartney M.A."/>
            <person name="Auch B."/>
            <person name="Kono T."/>
            <person name="Mallez S."/>
            <person name="Zhang Y."/>
            <person name="Obille A."/>
            <person name="Becker A."/>
            <person name="Abrahante J.E."/>
            <person name="Garbe J."/>
            <person name="Badalamenti J.P."/>
            <person name="Herman A."/>
            <person name="Mangelson H."/>
            <person name="Liachko I."/>
            <person name="Sullivan S."/>
            <person name="Sone E.D."/>
            <person name="Koren S."/>
            <person name="Silverstein K.A.T."/>
            <person name="Beckman K.B."/>
            <person name="Gohl D.M."/>
        </authorList>
    </citation>
    <scope>NUCLEOTIDE SEQUENCE</scope>
    <source>
        <strain evidence="1">Duluth1</strain>
        <tissue evidence="1">Whole animal</tissue>
    </source>
</reference>
<dbReference type="EMBL" id="JAIWYP010000003">
    <property type="protein sequence ID" value="KAH3844659.1"/>
    <property type="molecule type" value="Genomic_DNA"/>
</dbReference>
<accession>A0A9D4KS15</accession>
<organism evidence="1 2">
    <name type="scientific">Dreissena polymorpha</name>
    <name type="common">Zebra mussel</name>
    <name type="synonym">Mytilus polymorpha</name>
    <dbReference type="NCBI Taxonomy" id="45954"/>
    <lineage>
        <taxon>Eukaryota</taxon>
        <taxon>Metazoa</taxon>
        <taxon>Spiralia</taxon>
        <taxon>Lophotrochozoa</taxon>
        <taxon>Mollusca</taxon>
        <taxon>Bivalvia</taxon>
        <taxon>Autobranchia</taxon>
        <taxon>Heteroconchia</taxon>
        <taxon>Euheterodonta</taxon>
        <taxon>Imparidentia</taxon>
        <taxon>Neoheterodontei</taxon>
        <taxon>Myida</taxon>
        <taxon>Dreissenoidea</taxon>
        <taxon>Dreissenidae</taxon>
        <taxon>Dreissena</taxon>
    </lineage>
</organism>
<keyword evidence="2" id="KW-1185">Reference proteome</keyword>
<name>A0A9D4KS15_DREPO</name>